<evidence type="ECO:0000256" key="5">
    <source>
        <dbReference type="ARBA" id="ARBA00024416"/>
    </source>
</evidence>
<dbReference type="EMBL" id="CP003153">
    <property type="protein sequence ID" value="AEV26826.1"/>
    <property type="molecule type" value="Genomic_DNA"/>
</dbReference>
<name>G8QMJ4_AZOOP</name>
<dbReference type="HOGENOM" id="CLU_060250_0_0_4"/>
<comment type="function">
    <text evidence="3">Protein-arginine rhamnosyltransferase that catalyzes the transfer of a single rhamnose to elongation factor P (EF-P) on 'Lys-32', a modification required for EF-P-dependent rescue of polyproline stalled ribosomes.</text>
</comment>
<dbReference type="AlphaFoldDB" id="G8QMJ4"/>
<dbReference type="Proteomes" id="UP000005633">
    <property type="component" value="Chromosome"/>
</dbReference>
<evidence type="ECO:0000256" key="3">
    <source>
        <dbReference type="ARBA" id="ARBA00024303"/>
    </source>
</evidence>
<evidence type="ECO:0000256" key="4">
    <source>
        <dbReference type="ARBA" id="ARBA00024346"/>
    </source>
</evidence>
<dbReference type="KEGG" id="dsu:Dsui_2468"/>
<proteinExistence type="inferred from homology"/>
<reference evidence="8 9" key="1">
    <citation type="journal article" date="2012" name="J. Bacteriol.">
        <title>Complete genome sequence of the anaerobic perchlorate-reducing bacterium Azospira suillum strain PS.</title>
        <authorList>
            <person name="Byrne-Bailey K.G."/>
            <person name="Coates J.D."/>
        </authorList>
    </citation>
    <scope>NUCLEOTIDE SEQUENCE [LARGE SCALE GENOMIC DNA]</scope>
    <source>
        <strain evidence="9">ATCC BAA-33 / DSM 13638 / PS</strain>
    </source>
</reference>
<dbReference type="Pfam" id="PF10093">
    <property type="entry name" value="EarP"/>
    <property type="match status" value="1"/>
</dbReference>
<sequence>MVPCGPMEAPAPAPLAPARPSLSWDIFCTVVDNYGDIGVCWRLARQLAAEHGFAVRLWVDDLASFARLCPELQVERDCQTVAGITVQRWAGDFAQVAAAQVVVEAFACELPENYLAAMARAPRPPVWINLEYLTAEDWASHCHGLASPHPRLPLLKYFFFPGFDVRTGGLLRERALIGQRQDFQADPLARKALWQRLGATPTAAERVVSLFCYGHLPVASLLDAWAQTPSPTLCFMPLGPALPEVTAWSGGRLTRAGDRLQVGALRLVLMDFLPQADYDRLLWACDLNFVRGEDSFVRAQWATRPLVWQIYPQEENAHEPKLEAFLEAYSEGLETAAAQALRTFWRAWNGLDPAQPGACWPAFERQLPALLAHGCQWSDLQENRPDLAESLARFCRNKL</sequence>
<evidence type="ECO:0000313" key="9">
    <source>
        <dbReference type="Proteomes" id="UP000005633"/>
    </source>
</evidence>
<keyword evidence="1" id="KW-0328">Glycosyltransferase</keyword>
<keyword evidence="2" id="KW-0808">Transferase</keyword>
<protein>
    <recommendedName>
        <fullName evidence="5">Protein-arginine rhamnosyltransferase</fullName>
    </recommendedName>
    <alternativeName>
        <fullName evidence="6">EF-P arginine rhamnosyltransferase</fullName>
    </alternativeName>
</protein>
<accession>G8QMJ4</accession>
<dbReference type="STRING" id="640081.Dsui_2468"/>
<comment type="similarity">
    <text evidence="4">Belongs to the glycosyltransferase 104 family.</text>
</comment>
<evidence type="ECO:0000256" key="6">
    <source>
        <dbReference type="ARBA" id="ARBA00030025"/>
    </source>
</evidence>
<comment type="catalytic activity">
    <reaction evidence="7">
        <text>dTDP-beta-L-rhamnose + L-arginyl-[protein] = N(omega)-(alpha-L-rhamnosyl)-L-arginyl-[protein] + dTDP + H(+)</text>
        <dbReference type="Rhea" id="RHEA:66692"/>
        <dbReference type="Rhea" id="RHEA-COMP:10532"/>
        <dbReference type="Rhea" id="RHEA-COMP:17096"/>
        <dbReference type="ChEBI" id="CHEBI:15378"/>
        <dbReference type="ChEBI" id="CHEBI:29965"/>
        <dbReference type="ChEBI" id="CHEBI:57510"/>
        <dbReference type="ChEBI" id="CHEBI:58369"/>
        <dbReference type="ChEBI" id="CHEBI:167445"/>
    </reaction>
    <physiologicalReaction direction="left-to-right" evidence="7">
        <dbReference type="Rhea" id="RHEA:66693"/>
    </physiologicalReaction>
</comment>
<dbReference type="eggNOG" id="COG4394">
    <property type="taxonomic scope" value="Bacteria"/>
</dbReference>
<evidence type="ECO:0000256" key="7">
    <source>
        <dbReference type="ARBA" id="ARBA00048472"/>
    </source>
</evidence>
<dbReference type="PIRSF" id="PIRSF015557">
    <property type="entry name" value="UCP015557"/>
    <property type="match status" value="1"/>
</dbReference>
<evidence type="ECO:0000313" key="8">
    <source>
        <dbReference type="EMBL" id="AEV26826.1"/>
    </source>
</evidence>
<dbReference type="NCBIfam" id="TIGR03837">
    <property type="entry name" value="efp_Arg_rhamno"/>
    <property type="match status" value="1"/>
</dbReference>
<dbReference type="InterPro" id="IPR016633">
    <property type="entry name" value="EarP"/>
</dbReference>
<evidence type="ECO:0000256" key="1">
    <source>
        <dbReference type="ARBA" id="ARBA00022676"/>
    </source>
</evidence>
<organism evidence="8 9">
    <name type="scientific">Azospira oryzae (strain ATCC BAA-33 / DSM 13638 / PS)</name>
    <name type="common">Dechlorosoma suillum</name>
    <dbReference type="NCBI Taxonomy" id="640081"/>
    <lineage>
        <taxon>Bacteria</taxon>
        <taxon>Pseudomonadati</taxon>
        <taxon>Pseudomonadota</taxon>
        <taxon>Betaproteobacteria</taxon>
        <taxon>Rhodocyclales</taxon>
        <taxon>Rhodocyclaceae</taxon>
        <taxon>Azospira</taxon>
    </lineage>
</organism>
<dbReference type="GO" id="GO:0106361">
    <property type="term" value="F:protein-arginine rhamnosyltransferase activity"/>
    <property type="evidence" value="ECO:0007669"/>
    <property type="project" value="InterPro"/>
</dbReference>
<gene>
    <name evidence="8" type="ordered locus">Dsui_2468</name>
</gene>
<evidence type="ECO:0000256" key="2">
    <source>
        <dbReference type="ARBA" id="ARBA00022679"/>
    </source>
</evidence>